<dbReference type="EMBL" id="CAJVPU010015196">
    <property type="protein sequence ID" value="CAG8645167.1"/>
    <property type="molecule type" value="Genomic_DNA"/>
</dbReference>
<dbReference type="Proteomes" id="UP000789702">
    <property type="component" value="Unassembled WGS sequence"/>
</dbReference>
<evidence type="ECO:0000313" key="1">
    <source>
        <dbReference type="EMBL" id="CAG8645167.1"/>
    </source>
</evidence>
<gene>
    <name evidence="1" type="ORF">DHETER_LOCUS9025</name>
</gene>
<organism evidence="1 2">
    <name type="scientific">Dentiscutata heterogama</name>
    <dbReference type="NCBI Taxonomy" id="1316150"/>
    <lineage>
        <taxon>Eukaryota</taxon>
        <taxon>Fungi</taxon>
        <taxon>Fungi incertae sedis</taxon>
        <taxon>Mucoromycota</taxon>
        <taxon>Glomeromycotina</taxon>
        <taxon>Glomeromycetes</taxon>
        <taxon>Diversisporales</taxon>
        <taxon>Gigasporaceae</taxon>
        <taxon>Dentiscutata</taxon>
    </lineage>
</organism>
<protein>
    <submittedName>
        <fullName evidence="1">14057_t:CDS:1</fullName>
    </submittedName>
</protein>
<reference evidence="1" key="1">
    <citation type="submission" date="2021-06" db="EMBL/GenBank/DDBJ databases">
        <authorList>
            <person name="Kallberg Y."/>
            <person name="Tangrot J."/>
            <person name="Rosling A."/>
        </authorList>
    </citation>
    <scope>NUCLEOTIDE SEQUENCE</scope>
    <source>
        <strain evidence="1">IL203A</strain>
    </source>
</reference>
<keyword evidence="2" id="KW-1185">Reference proteome</keyword>
<feature type="non-terminal residue" evidence="1">
    <location>
        <position position="235"/>
    </location>
</feature>
<proteinExistence type="predicted"/>
<name>A0ACA9NBJ5_9GLOM</name>
<feature type="non-terminal residue" evidence="1">
    <location>
        <position position="1"/>
    </location>
</feature>
<evidence type="ECO:0000313" key="2">
    <source>
        <dbReference type="Proteomes" id="UP000789702"/>
    </source>
</evidence>
<accession>A0ACA9NBJ5</accession>
<comment type="caution">
    <text evidence="1">The sequence shown here is derived from an EMBL/GenBank/DDBJ whole genome shotgun (WGS) entry which is preliminary data.</text>
</comment>
<sequence>TDDITDFASSPNSNTDNETPQLKSPYLLRENLKFNSTWLITYLWLRCDNFKEQSLKRHLNNKDHQKTLQTQSKEQLNILIQHNIATNTITDLCSLIDQQIQNSQELHISSNINILKSPFALKDIELTRSNYSSYTNNHAERDFINAIGEVIEQKICYEIHNSSVWSLMIDESNMVTREKTLAIVSKYITSNILSSYERMEILKMVEKQLDDSDLHLLRIVKTCWLFLSNVVSNLH</sequence>